<feature type="non-terminal residue" evidence="6">
    <location>
        <position position="1"/>
    </location>
</feature>
<dbReference type="OrthoDB" id="120976at2759"/>
<dbReference type="PANTHER" id="PTHR47189">
    <property type="entry name" value="MHC CLASS II TRANSACTIVATOR"/>
    <property type="match status" value="1"/>
</dbReference>
<dbReference type="GO" id="GO:0045345">
    <property type="term" value="P:positive regulation of MHC class I biosynthetic process"/>
    <property type="evidence" value="ECO:0007669"/>
    <property type="project" value="TreeGrafter"/>
</dbReference>
<dbReference type="SUPFAM" id="SSF52540">
    <property type="entry name" value="P-loop containing nucleoside triphosphate hydrolases"/>
    <property type="match status" value="1"/>
</dbReference>
<dbReference type="Gene3D" id="3.80.10.10">
    <property type="entry name" value="Ribonuclease Inhibitor"/>
    <property type="match status" value="1"/>
</dbReference>
<dbReference type="Gene3D" id="3.40.50.300">
    <property type="entry name" value="P-loop containing nucleotide triphosphate hydrolases"/>
    <property type="match status" value="1"/>
</dbReference>
<accession>A0A8T2IN39</accession>
<dbReference type="EMBL" id="JAACNH010000009">
    <property type="protein sequence ID" value="KAG8432288.1"/>
    <property type="molecule type" value="Genomic_DNA"/>
</dbReference>
<evidence type="ECO:0000259" key="5">
    <source>
        <dbReference type="PROSITE" id="PS50837"/>
    </source>
</evidence>
<feature type="domain" description="NACHT" evidence="5">
    <location>
        <begin position="161"/>
        <end position="296"/>
    </location>
</feature>
<dbReference type="InterPro" id="IPR007111">
    <property type="entry name" value="NACHT_NTPase"/>
</dbReference>
<evidence type="ECO:0000256" key="4">
    <source>
        <dbReference type="ARBA" id="ARBA00022840"/>
    </source>
</evidence>
<sequence length="764" mass="87303">DFTDIIQLPVVKIKVSSLLHKLALSHSETFKTIIQSVCMDSVLPIELETELLNITGEEPEKVADDLCASDEMKRQRLDYIEQYKQQITHSLLEKYCLKSKEDSSLHFSLMFVEPLIHKEDRQVKEKCRSKSDSGMPCGTEELTDNVKISVLFERNCTSKTHAILLVGIPGTGKTMITHRICYEWAVGELGDFKFIFPFEFRELNLIHKYVTLRELLFSLFLEPGSNPEEIYQYIIDNPQCILIIFDGLDEFLGQISHDALQENKDTERLVPISELFTCLLHGIFLSGCTVVVTCRSKILKNIPMQAIDVVAEVLGFNHERVEKYVASFFPEEEIRKKVLFHLKENTKLMHMCFIPALCHIVCICLEHLLQASSSTSQLPQTITQFFVFMLTIFLKKEQKASIPETRLLKKFRPLITELCNLALKGLDEKKTVFYLEDISKDLKSFAPCHGLLSVFDVKKMDSSNDAGYSFVHLSSQEFFAALYLMISRTVTEAALNKKLSLKSKWNLKYKPKNEITENFHIFLSGLSSKDCQSFLCDLAEHSEILVQKKQKTIIEWIVKLAETQLTGPKLIELCHCTYETQDLALAQRIAELLKLKYELKNFRLAPVDMTALSFIVNHGTCLVCLEFAGCPMELDCLDVLGECKNVYSLRFRNKKYGNSFALALSKNICGMKSLKNLRLTAGRITSVGADALTRSFIYCPHLEEISLQDNHLKIEDMIMFLELFSKMEQLKKLDLSNNEINVNGILDLATEAAKWPSITDVYIR</sequence>
<keyword evidence="3" id="KW-0547">Nucleotide-binding</keyword>
<evidence type="ECO:0000313" key="6">
    <source>
        <dbReference type="EMBL" id="KAG8432288.1"/>
    </source>
</evidence>
<evidence type="ECO:0000256" key="2">
    <source>
        <dbReference type="ARBA" id="ARBA00022737"/>
    </source>
</evidence>
<evidence type="ECO:0000313" key="7">
    <source>
        <dbReference type="Proteomes" id="UP000812440"/>
    </source>
</evidence>
<keyword evidence="1" id="KW-0433">Leucine-rich repeat</keyword>
<dbReference type="GO" id="GO:0045944">
    <property type="term" value="P:positive regulation of transcription by RNA polymerase II"/>
    <property type="evidence" value="ECO:0007669"/>
    <property type="project" value="TreeGrafter"/>
</dbReference>
<keyword evidence="2" id="KW-0677">Repeat</keyword>
<protein>
    <recommendedName>
        <fullName evidence="5">NACHT domain-containing protein</fullName>
    </recommendedName>
</protein>
<name>A0A8T2IN39_9PIPI</name>
<dbReference type="Pfam" id="PF05729">
    <property type="entry name" value="NACHT"/>
    <property type="match status" value="1"/>
</dbReference>
<dbReference type="SUPFAM" id="SSF52047">
    <property type="entry name" value="RNI-like"/>
    <property type="match status" value="1"/>
</dbReference>
<organism evidence="6 7">
    <name type="scientific">Hymenochirus boettgeri</name>
    <name type="common">Congo dwarf clawed frog</name>
    <dbReference type="NCBI Taxonomy" id="247094"/>
    <lineage>
        <taxon>Eukaryota</taxon>
        <taxon>Metazoa</taxon>
        <taxon>Chordata</taxon>
        <taxon>Craniata</taxon>
        <taxon>Vertebrata</taxon>
        <taxon>Euteleostomi</taxon>
        <taxon>Amphibia</taxon>
        <taxon>Batrachia</taxon>
        <taxon>Anura</taxon>
        <taxon>Pipoidea</taxon>
        <taxon>Pipidae</taxon>
        <taxon>Pipinae</taxon>
        <taxon>Hymenochirus</taxon>
    </lineage>
</organism>
<dbReference type="PROSITE" id="PS50837">
    <property type="entry name" value="NACHT"/>
    <property type="match status" value="1"/>
</dbReference>
<dbReference type="InterPro" id="IPR027417">
    <property type="entry name" value="P-loop_NTPase"/>
</dbReference>
<keyword evidence="7" id="KW-1185">Reference proteome</keyword>
<dbReference type="InterPro" id="IPR041267">
    <property type="entry name" value="NLRP_HD2"/>
</dbReference>
<dbReference type="Pfam" id="PF17776">
    <property type="entry name" value="NLRC4_HD2"/>
    <property type="match status" value="1"/>
</dbReference>
<keyword evidence="4" id="KW-0067">ATP-binding</keyword>
<evidence type="ECO:0000256" key="1">
    <source>
        <dbReference type="ARBA" id="ARBA00022614"/>
    </source>
</evidence>
<dbReference type="InterPro" id="IPR032675">
    <property type="entry name" value="LRR_dom_sf"/>
</dbReference>
<proteinExistence type="predicted"/>
<dbReference type="GO" id="GO:0045348">
    <property type="term" value="P:positive regulation of MHC class II biosynthetic process"/>
    <property type="evidence" value="ECO:0007669"/>
    <property type="project" value="TreeGrafter"/>
</dbReference>
<evidence type="ECO:0000256" key="3">
    <source>
        <dbReference type="ARBA" id="ARBA00022741"/>
    </source>
</evidence>
<comment type="caution">
    <text evidence="6">The sequence shown here is derived from an EMBL/GenBank/DDBJ whole genome shotgun (WGS) entry which is preliminary data.</text>
</comment>
<dbReference type="AlphaFoldDB" id="A0A8T2IN39"/>
<gene>
    <name evidence="6" type="ORF">GDO86_016797</name>
</gene>
<dbReference type="Gene3D" id="1.10.533.20">
    <property type="match status" value="1"/>
</dbReference>
<dbReference type="GO" id="GO:0005524">
    <property type="term" value="F:ATP binding"/>
    <property type="evidence" value="ECO:0007669"/>
    <property type="project" value="UniProtKB-KW"/>
</dbReference>
<reference evidence="6" key="1">
    <citation type="thesis" date="2020" institute="ProQuest LLC" country="789 East Eisenhower Parkway, Ann Arbor, MI, USA">
        <title>Comparative Genomics and Chromosome Evolution.</title>
        <authorList>
            <person name="Mudd A.B."/>
        </authorList>
    </citation>
    <scope>NUCLEOTIDE SEQUENCE</scope>
    <source>
        <strain evidence="6">Female2</strain>
        <tissue evidence="6">Blood</tissue>
    </source>
</reference>
<dbReference type="Proteomes" id="UP000812440">
    <property type="component" value="Chromosome 9"/>
</dbReference>
<dbReference type="PANTHER" id="PTHR47189:SF1">
    <property type="entry name" value="MHC CLASS II TRANSACTIVATOR"/>
    <property type="match status" value="1"/>
</dbReference>